<evidence type="ECO:0000313" key="2">
    <source>
        <dbReference type="EMBL" id="MES0836892.1"/>
    </source>
</evidence>
<dbReference type="InterPro" id="IPR032675">
    <property type="entry name" value="LRR_dom_sf"/>
</dbReference>
<evidence type="ECO:0000256" key="1">
    <source>
        <dbReference type="SAM" id="MobiDB-lite"/>
    </source>
</evidence>
<gene>
    <name evidence="2" type="ORF">ABUK86_24160</name>
</gene>
<evidence type="ECO:0000313" key="3">
    <source>
        <dbReference type="Proteomes" id="UP001432401"/>
    </source>
</evidence>
<dbReference type="NCBIfam" id="NF038076">
    <property type="entry name" value="fam_STM4015"/>
    <property type="match status" value="1"/>
</dbReference>
<accession>A0ABV2A0L3</accession>
<dbReference type="InterPro" id="IPR047722">
    <property type="entry name" value="STM4015-like"/>
</dbReference>
<reference evidence="2 3" key="1">
    <citation type="submission" date="2024-06" db="EMBL/GenBank/DDBJ databases">
        <authorList>
            <person name="Bataeva Y.V."/>
            <person name="Grigorian L.N."/>
            <person name="Solomentsev V.I."/>
        </authorList>
    </citation>
    <scope>NUCLEOTIDE SEQUENCE [LARGE SCALE GENOMIC DNA]</scope>
    <source>
        <strain evidence="3">SCPM-O-B-12605 (RCAM04882)</strain>
    </source>
</reference>
<dbReference type="RefSeq" id="WP_352985778.1">
    <property type="nucleotide sequence ID" value="NZ_JBEQNA010000013.1"/>
</dbReference>
<keyword evidence="3" id="KW-1185">Reference proteome</keyword>
<dbReference type="SUPFAM" id="SSF52047">
    <property type="entry name" value="RNI-like"/>
    <property type="match status" value="1"/>
</dbReference>
<dbReference type="Proteomes" id="UP001432401">
    <property type="component" value="Unassembled WGS sequence"/>
</dbReference>
<proteinExistence type="predicted"/>
<comment type="caution">
    <text evidence="2">The sequence shown here is derived from an EMBL/GenBank/DDBJ whole genome shotgun (WGS) entry which is preliminary data.</text>
</comment>
<sequence>MSDLTEFAGLPVVEFPASGTWEERLARIRAQGGDPHDPAATAWRLRTSAGVRTPPEDECTDYLARFLSEVDTEQLTALVVGEWSYAADGGLYQAADLLVEHADALPNLRSVFFGDITFEECELSWISQPDLAPLVAAFPRLEALTVKGADGMEGRLGLHVPSHASLRSLTLQSGGLPGRVVREVASSGLPALEHLELWLGMEDYGGSTSPQDLAPVLSGEAFPRLRYLGVRNAEKWAEWVPVLAEAPVLAGLEVLDLSLGILTDKGAQELVDRAGAFSGLRRLDLHHHFLGEETVERVRAAFAGSGVELDLDAGRDDDDEEYDEDEEPYYYTAASE</sequence>
<dbReference type="Gene3D" id="3.80.10.10">
    <property type="entry name" value="Ribonuclease Inhibitor"/>
    <property type="match status" value="1"/>
</dbReference>
<dbReference type="EMBL" id="JBEQNB010000014">
    <property type="protein sequence ID" value="MES0836892.1"/>
    <property type="molecule type" value="Genomic_DNA"/>
</dbReference>
<organism evidence="2 3">
    <name type="scientific">Nocardiopsis tropica</name>
    <dbReference type="NCBI Taxonomy" id="109330"/>
    <lineage>
        <taxon>Bacteria</taxon>
        <taxon>Bacillati</taxon>
        <taxon>Actinomycetota</taxon>
        <taxon>Actinomycetes</taxon>
        <taxon>Streptosporangiales</taxon>
        <taxon>Nocardiopsidaceae</taxon>
        <taxon>Nocardiopsis</taxon>
    </lineage>
</organism>
<protein>
    <submittedName>
        <fullName evidence="2">STM4015 family protein</fullName>
    </submittedName>
</protein>
<feature type="region of interest" description="Disordered" evidence="1">
    <location>
        <begin position="310"/>
        <end position="336"/>
    </location>
</feature>
<feature type="compositionally biased region" description="Acidic residues" evidence="1">
    <location>
        <begin position="310"/>
        <end position="328"/>
    </location>
</feature>
<name>A0ABV2A0L3_9ACTN</name>